<name>A0A840Y9L8_9PROT</name>
<dbReference type="AlphaFoldDB" id="A0A840Y9L8"/>
<evidence type="ECO:0008006" key="4">
    <source>
        <dbReference type="Google" id="ProtNLM"/>
    </source>
</evidence>
<accession>A0A840Y9L8</accession>
<evidence type="ECO:0000256" key="1">
    <source>
        <dbReference type="SAM" id="MobiDB-lite"/>
    </source>
</evidence>
<evidence type="ECO:0000313" key="2">
    <source>
        <dbReference type="EMBL" id="MBB5696620.1"/>
    </source>
</evidence>
<dbReference type="Proteomes" id="UP000580654">
    <property type="component" value="Unassembled WGS sequence"/>
</dbReference>
<feature type="compositionally biased region" description="Basic residues" evidence="1">
    <location>
        <begin position="58"/>
        <end position="67"/>
    </location>
</feature>
<gene>
    <name evidence="2" type="ORF">FHS87_004694</name>
</gene>
<comment type="caution">
    <text evidence="2">The sequence shown here is derived from an EMBL/GenBank/DDBJ whole genome shotgun (WGS) entry which is preliminary data.</text>
</comment>
<organism evidence="2 3">
    <name type="scientific">Muricoccus pecuniae</name>
    <dbReference type="NCBI Taxonomy" id="693023"/>
    <lineage>
        <taxon>Bacteria</taxon>
        <taxon>Pseudomonadati</taxon>
        <taxon>Pseudomonadota</taxon>
        <taxon>Alphaproteobacteria</taxon>
        <taxon>Acetobacterales</taxon>
        <taxon>Roseomonadaceae</taxon>
        <taxon>Muricoccus</taxon>
    </lineage>
</organism>
<keyword evidence="3" id="KW-1185">Reference proteome</keyword>
<dbReference type="EMBL" id="JACIJD010000067">
    <property type="protein sequence ID" value="MBB5696620.1"/>
    <property type="molecule type" value="Genomic_DNA"/>
</dbReference>
<feature type="region of interest" description="Disordered" evidence="1">
    <location>
        <begin position="37"/>
        <end position="67"/>
    </location>
</feature>
<evidence type="ECO:0000313" key="3">
    <source>
        <dbReference type="Proteomes" id="UP000580654"/>
    </source>
</evidence>
<sequence>MSLPYRTFDKDQRVTHTAVVENKRLTEAMAMVREMQAQSLPAPRIRTNSERAGYVPNGRKRGRPPRL</sequence>
<proteinExistence type="predicted"/>
<protein>
    <recommendedName>
        <fullName evidence="4">Transposase</fullName>
    </recommendedName>
</protein>
<reference evidence="2 3" key="1">
    <citation type="submission" date="2020-08" db="EMBL/GenBank/DDBJ databases">
        <title>Genomic Encyclopedia of Type Strains, Phase IV (KMG-IV): sequencing the most valuable type-strain genomes for metagenomic binning, comparative biology and taxonomic classification.</title>
        <authorList>
            <person name="Goeker M."/>
        </authorList>
    </citation>
    <scope>NUCLEOTIDE SEQUENCE [LARGE SCALE GENOMIC DNA]</scope>
    <source>
        <strain evidence="2 3">DSM 25622</strain>
    </source>
</reference>